<sequence>MGVPTPYGKEQRLKDLVARDALISNELDQEASKLPYIVLNDRQICDLEMISIGGFSPLEGFMNEKDYTSVVENTRLDDGTLWSIPIYLDVDHALYRENAGQSNETHTIRSGDRIALVEPETNLNLAIITVSDVYPLDKVTEATKVYGKNDLAHPAVSYLFNKTKSHAAGGSLQVIRPVTHKDFAEIRKTPAQTRADFENSQWDKIVAFQTRNPMHRAHLELTLRASDRVDGARIFVHPVVGMTKPGDIDYVTRVNVYRMIMTHYPEGSSYLSLLPLAMRMGGPKEAVLHGIVRRNYGASHLIVGRDHAGPGKDSEGNDFYGPYEAQEYIAKFESELGIKPVFFSMVTYLPKEDRYEEIEKVKEGQETLSISGTELRNRLKTGEEIPSWFSFDNVVKVLREAYA</sequence>
<evidence type="ECO:0000313" key="10">
    <source>
        <dbReference type="Proteomes" id="UP000245609"/>
    </source>
</evidence>
<proteinExistence type="predicted"/>
<evidence type="ECO:0000259" key="7">
    <source>
        <dbReference type="Pfam" id="PF01747"/>
    </source>
</evidence>
<dbReference type="GO" id="GO:0005737">
    <property type="term" value="C:cytoplasm"/>
    <property type="evidence" value="ECO:0007669"/>
    <property type="project" value="TreeGrafter"/>
</dbReference>
<dbReference type="InterPro" id="IPR014729">
    <property type="entry name" value="Rossmann-like_a/b/a_fold"/>
</dbReference>
<dbReference type="GO" id="GO:0005524">
    <property type="term" value="F:ATP binding"/>
    <property type="evidence" value="ECO:0007669"/>
    <property type="project" value="UniProtKB-KW"/>
</dbReference>
<dbReference type="Proteomes" id="UP000245609">
    <property type="component" value="Unassembled WGS sequence"/>
</dbReference>
<dbReference type="EC" id="2.7.7.4" evidence="2"/>
<dbReference type="GO" id="GO:0019379">
    <property type="term" value="P:sulfate assimilation, phosphoadenylyl sulfate reduction by phosphoadenylyl-sulfate reductase (thioredoxin)"/>
    <property type="evidence" value="ECO:0007669"/>
    <property type="project" value="TreeGrafter"/>
</dbReference>
<feature type="domain" description="Sulphate adenylyltransferase catalytic" evidence="7">
    <location>
        <begin position="185"/>
        <end position="400"/>
    </location>
</feature>
<organism evidence="9 10">
    <name type="scientific">Smittium megazygosporum</name>
    <dbReference type="NCBI Taxonomy" id="133381"/>
    <lineage>
        <taxon>Eukaryota</taxon>
        <taxon>Fungi</taxon>
        <taxon>Fungi incertae sedis</taxon>
        <taxon>Zoopagomycota</taxon>
        <taxon>Kickxellomycotina</taxon>
        <taxon>Harpellomycetes</taxon>
        <taxon>Harpellales</taxon>
        <taxon>Legeriomycetaceae</taxon>
        <taxon>Smittium</taxon>
    </lineage>
</organism>
<dbReference type="OrthoDB" id="468at2759"/>
<name>A0A2T9ZHF7_9FUNG</name>
<dbReference type="PANTHER" id="PTHR42700:SF1">
    <property type="entry name" value="SULFATE ADENYLYLTRANSFERASE"/>
    <property type="match status" value="1"/>
</dbReference>
<dbReference type="Gene3D" id="3.10.400.10">
    <property type="entry name" value="Sulfate adenylyltransferase"/>
    <property type="match status" value="1"/>
</dbReference>
<comment type="pathway">
    <text evidence="1">Sulfur metabolism.</text>
</comment>
<evidence type="ECO:0000256" key="6">
    <source>
        <dbReference type="ARBA" id="ARBA00022840"/>
    </source>
</evidence>
<evidence type="ECO:0000256" key="4">
    <source>
        <dbReference type="ARBA" id="ARBA00022695"/>
    </source>
</evidence>
<reference evidence="9 10" key="1">
    <citation type="journal article" date="2018" name="MBio">
        <title>Comparative Genomics Reveals the Core Gene Toolbox for the Fungus-Insect Symbiosis.</title>
        <authorList>
            <person name="Wang Y."/>
            <person name="Stata M."/>
            <person name="Wang W."/>
            <person name="Stajich J.E."/>
            <person name="White M.M."/>
            <person name="Moncalvo J.M."/>
        </authorList>
    </citation>
    <scope>NUCLEOTIDE SEQUENCE [LARGE SCALE GENOMIC DNA]</scope>
    <source>
        <strain evidence="9 10">SC-DP-2</strain>
    </source>
</reference>
<dbReference type="InterPro" id="IPR002650">
    <property type="entry name" value="Sulphate_adenylyltransferase"/>
</dbReference>
<dbReference type="Gene3D" id="3.40.50.620">
    <property type="entry name" value="HUPs"/>
    <property type="match status" value="1"/>
</dbReference>
<accession>A0A2T9ZHF7</accession>
<dbReference type="SUPFAM" id="SSF88697">
    <property type="entry name" value="PUA domain-like"/>
    <property type="match status" value="1"/>
</dbReference>
<dbReference type="InterPro" id="IPR024951">
    <property type="entry name" value="Sulfurylase_cat_dom"/>
</dbReference>
<dbReference type="STRING" id="133381.A0A2T9ZHF7"/>
<dbReference type="PANTHER" id="PTHR42700">
    <property type="entry name" value="SULFATE ADENYLYLTRANSFERASE"/>
    <property type="match status" value="1"/>
</dbReference>
<evidence type="ECO:0000256" key="2">
    <source>
        <dbReference type="ARBA" id="ARBA00012391"/>
    </source>
</evidence>
<keyword evidence="4" id="KW-0548">Nucleotidyltransferase</keyword>
<dbReference type="NCBIfam" id="TIGR00339">
    <property type="entry name" value="sopT"/>
    <property type="match status" value="1"/>
</dbReference>
<keyword evidence="6" id="KW-0067">ATP-binding</keyword>
<feature type="domain" description="ATP-sulfurylase PUA-like" evidence="8">
    <location>
        <begin position="6"/>
        <end position="176"/>
    </location>
</feature>
<evidence type="ECO:0000313" key="9">
    <source>
        <dbReference type="EMBL" id="PVV04014.1"/>
    </source>
</evidence>
<evidence type="ECO:0000259" key="8">
    <source>
        <dbReference type="Pfam" id="PF14306"/>
    </source>
</evidence>
<dbReference type="GO" id="GO:0010134">
    <property type="term" value="P:sulfate assimilation via adenylyl sulfate reduction"/>
    <property type="evidence" value="ECO:0007669"/>
    <property type="project" value="TreeGrafter"/>
</dbReference>
<dbReference type="SUPFAM" id="SSF52374">
    <property type="entry name" value="Nucleotidylyl transferase"/>
    <property type="match status" value="1"/>
</dbReference>
<keyword evidence="5" id="KW-0547">Nucleotide-binding</keyword>
<comment type="caution">
    <text evidence="9">The sequence shown here is derived from an EMBL/GenBank/DDBJ whole genome shotgun (WGS) entry which is preliminary data.</text>
</comment>
<dbReference type="CDD" id="cd00517">
    <property type="entry name" value="ATPS"/>
    <property type="match status" value="1"/>
</dbReference>
<keyword evidence="3" id="KW-0808">Transferase</keyword>
<dbReference type="Pfam" id="PF14306">
    <property type="entry name" value="PUA_2"/>
    <property type="match status" value="1"/>
</dbReference>
<dbReference type="InterPro" id="IPR050512">
    <property type="entry name" value="Sulf_AdTrans/APS_kinase"/>
</dbReference>
<protein>
    <recommendedName>
        <fullName evidence="2">sulfate adenylyltransferase</fullName>
        <ecNumber evidence="2">2.7.7.4</ecNumber>
    </recommendedName>
</protein>
<evidence type="ECO:0000256" key="5">
    <source>
        <dbReference type="ARBA" id="ARBA00022741"/>
    </source>
</evidence>
<evidence type="ECO:0000256" key="3">
    <source>
        <dbReference type="ARBA" id="ARBA00022679"/>
    </source>
</evidence>
<gene>
    <name evidence="9" type="ORF">BB560_001502</name>
</gene>
<dbReference type="AlphaFoldDB" id="A0A2T9ZHF7"/>
<dbReference type="GO" id="GO:0004781">
    <property type="term" value="F:sulfate adenylyltransferase (ATP) activity"/>
    <property type="evidence" value="ECO:0007669"/>
    <property type="project" value="UniProtKB-EC"/>
</dbReference>
<dbReference type="EMBL" id="MBFS01000171">
    <property type="protein sequence ID" value="PVV04014.1"/>
    <property type="molecule type" value="Genomic_DNA"/>
</dbReference>
<keyword evidence="10" id="KW-1185">Reference proteome</keyword>
<dbReference type="InterPro" id="IPR025980">
    <property type="entry name" value="ATP-Sase_PUA-like_dom"/>
</dbReference>
<dbReference type="InterPro" id="IPR015947">
    <property type="entry name" value="PUA-like_sf"/>
</dbReference>
<dbReference type="Pfam" id="PF01747">
    <property type="entry name" value="ATP-sulfurylase"/>
    <property type="match status" value="1"/>
</dbReference>
<evidence type="ECO:0000256" key="1">
    <source>
        <dbReference type="ARBA" id="ARBA00004678"/>
    </source>
</evidence>